<protein>
    <recommendedName>
        <fullName evidence="2">Peptidase S74 domain-containing protein</fullName>
    </recommendedName>
</protein>
<dbReference type="PROSITE" id="PS51688">
    <property type="entry name" value="ICA"/>
    <property type="match status" value="1"/>
</dbReference>
<sequence>MRSKTSSRQRWSTCAVASRLHLKCCHVGQPIQHALAVVAGQVHPHEIGQLALLRWHDAVQGAEDGQGEASVGQAVLSAAAHVDALAGAVEIPLLQLEDQRREPGGGGIVLVHIATEAALQGGAVVAFEARLGSMALQAQGLQLLLLSGERLGHRDDVIDLEGPLSDGRATELANQQLFPPAPGTPRRSVHCCSTCASSQSSGASILGNGSTLQITCDCYSKSESDSRYLSTSDFGPLDARYFVREPFPEGNGIFSMVQEAFTTHKLRLLEQGPIGRAVPPHRKLQQPAEHTSIDNRLTTLENSGGIAPTADLTVNSVTAASFLDTPELRSSAGDLQIQNALVTVGKEDGALLASFADGGISLDRDVTAAAASTFNATTADFAQFFVGSTAATGTFSSNSSVTANLEIASNLRLEAPLVRCDPAGALLTIEGGVQGVLVNDTLLVNGAIAPEPSLDYLFLSGGTVGLEMNTKFAAVTGVGDPGGFCELAVINQAPTGVARLFLSTQNNNAPAGGKGELVALANGGVQLNALDQNIVLNTTGGTANLVIEPNTGGGNNGEVICFYGFQNLSDARLKTNVQPLPATEAQELFDSVEARTYDRVDGAAKQTGFVAQEVYESGALGKSFCKLRNFEDRELMTLDYQRMTAVLWQTCKSLQRRIEKLEKKKRQLWCRISGPFPKLCVPFLTRAAAEIIPSLVQEEGNYVVTTDLGNEFRGLETALPGGAVHRQKDPSDRNATAVVDRAIQTLKKDLAGMVARRGGGWGEHVDEAAEAYNAGRHRFDRDAAIRLEIVLQAEEPSEANLVKLLDLWSTEWKHQGGLCCRERIPTKNRFPDGTWTSIAVLFNPHMGLHRDIQNMIGQPNHAIALGDFTGGRVRIEDDEGDSVTRLATKKGERELRGRWLDMHDKPVSFDARRYHMVEPHQGSMWALAAYVPQAYARATDQHRQALREAGFPLPTLQTERQERQRDIETTALGAEEGAGAEETKRQ</sequence>
<proteinExistence type="predicted"/>
<evidence type="ECO:0000313" key="4">
    <source>
        <dbReference type="Proteomes" id="UP000186817"/>
    </source>
</evidence>
<evidence type="ECO:0000313" key="3">
    <source>
        <dbReference type="EMBL" id="OLQ12527.1"/>
    </source>
</evidence>
<gene>
    <name evidence="3" type="ORF">AK812_SmicGene3539</name>
</gene>
<dbReference type="Proteomes" id="UP000186817">
    <property type="component" value="Unassembled WGS sequence"/>
</dbReference>
<name>A0A1Q9EYJ3_SYMMI</name>
<evidence type="ECO:0000259" key="2">
    <source>
        <dbReference type="PROSITE" id="PS51688"/>
    </source>
</evidence>
<keyword evidence="4" id="KW-1185">Reference proteome</keyword>
<dbReference type="Pfam" id="PF13884">
    <property type="entry name" value="Peptidase_S74"/>
    <property type="match status" value="1"/>
</dbReference>
<reference evidence="3 4" key="1">
    <citation type="submission" date="2016-02" db="EMBL/GenBank/DDBJ databases">
        <title>Genome analysis of coral dinoflagellate symbionts highlights evolutionary adaptations to a symbiotic lifestyle.</title>
        <authorList>
            <person name="Aranda M."/>
            <person name="Li Y."/>
            <person name="Liew Y.J."/>
            <person name="Baumgarten S."/>
            <person name="Simakov O."/>
            <person name="Wilson M."/>
            <person name="Piel J."/>
            <person name="Ashoor H."/>
            <person name="Bougouffa S."/>
            <person name="Bajic V.B."/>
            <person name="Ryu T."/>
            <person name="Ravasi T."/>
            <person name="Bayer T."/>
            <person name="Micklem G."/>
            <person name="Kim H."/>
            <person name="Bhak J."/>
            <person name="Lajeunesse T.C."/>
            <person name="Voolstra C.R."/>
        </authorList>
    </citation>
    <scope>NUCLEOTIDE SEQUENCE [LARGE SCALE GENOMIC DNA]</scope>
    <source>
        <strain evidence="3 4">CCMP2467</strain>
    </source>
</reference>
<feature type="region of interest" description="Disordered" evidence="1">
    <location>
        <begin position="950"/>
        <end position="986"/>
    </location>
</feature>
<comment type="caution">
    <text evidence="3">The sequence shown here is derived from an EMBL/GenBank/DDBJ whole genome shotgun (WGS) entry which is preliminary data.</text>
</comment>
<dbReference type="OrthoDB" id="439584at2759"/>
<dbReference type="AlphaFoldDB" id="A0A1Q9EYJ3"/>
<accession>A0A1Q9EYJ3</accession>
<organism evidence="3 4">
    <name type="scientific">Symbiodinium microadriaticum</name>
    <name type="common">Dinoflagellate</name>
    <name type="synonym">Zooxanthella microadriatica</name>
    <dbReference type="NCBI Taxonomy" id="2951"/>
    <lineage>
        <taxon>Eukaryota</taxon>
        <taxon>Sar</taxon>
        <taxon>Alveolata</taxon>
        <taxon>Dinophyceae</taxon>
        <taxon>Suessiales</taxon>
        <taxon>Symbiodiniaceae</taxon>
        <taxon>Symbiodinium</taxon>
    </lineage>
</organism>
<feature type="compositionally biased region" description="Basic and acidic residues" evidence="1">
    <location>
        <begin position="959"/>
        <end position="968"/>
    </location>
</feature>
<feature type="domain" description="Peptidase S74" evidence="2">
    <location>
        <begin position="569"/>
        <end position="665"/>
    </location>
</feature>
<evidence type="ECO:0000256" key="1">
    <source>
        <dbReference type="SAM" id="MobiDB-lite"/>
    </source>
</evidence>
<dbReference type="InterPro" id="IPR030392">
    <property type="entry name" value="S74_ICA"/>
</dbReference>
<dbReference type="EMBL" id="LSRX01000042">
    <property type="protein sequence ID" value="OLQ12527.1"/>
    <property type="molecule type" value="Genomic_DNA"/>
</dbReference>